<name>A0ACC2HN17_9PEZI</name>
<proteinExistence type="predicted"/>
<evidence type="ECO:0000313" key="1">
    <source>
        <dbReference type="EMBL" id="KAJ8104466.1"/>
    </source>
</evidence>
<protein>
    <submittedName>
        <fullName evidence="1">Uncharacterized protein</fullName>
    </submittedName>
</protein>
<organism evidence="1 2">
    <name type="scientific">Nemania bipapillata</name>
    <dbReference type="NCBI Taxonomy" id="110536"/>
    <lineage>
        <taxon>Eukaryota</taxon>
        <taxon>Fungi</taxon>
        <taxon>Dikarya</taxon>
        <taxon>Ascomycota</taxon>
        <taxon>Pezizomycotina</taxon>
        <taxon>Sordariomycetes</taxon>
        <taxon>Xylariomycetidae</taxon>
        <taxon>Xylariales</taxon>
        <taxon>Xylariaceae</taxon>
        <taxon>Nemania</taxon>
    </lineage>
</organism>
<accession>A0ACC2HN17</accession>
<sequence>MIGKRVLRLWHNRWGAEAYGAGLALMSFAATISIIASYDGKTFPEWPAHITINALIGIFTVLIKAGLGLLLSEDDFDDASRGALGSTLFLFKIWKWDAVNNIAKFAAFLTILVAVVDPFSQQIVGIAACTRESDALIASVGRTNSYLTTGGHTGPLDSEIDSPMAVAINTGLVGPPDYIPSLVSTTCTSGNCTFGRFSSVAVCHSCAEITPQIRNSGGATGPWNFTLAGNKSASFPDLDLVPSTYLNTSASLSPTHLLDVRILSLNATTYRSASAFQCQLFPCVRTYDALVSKGVLEERIISKVPMGFDAFGGVGRYVLAASNLTQQGERTLNCSARAANDTAGLVRVALPNVDAAPQEMHGSGSKAPSAWFPQECVWTFGSSPYLAIRPEIRGYLDGADIQEYDTTYIGTIVAKNLWRNETIDFNSVDWYMRNVSDVMTARIRNSSPNGIDDFAMGRTTLDTICVQVRWAWLSYPAALIACGFAFFLVLFVQTPREAAAMRSWKSSNLAILFCSLDEAIRERTELTWFRDEIDDVARTAFVQLAHDGAGKAKFSEDELVINQNESRSREDGFTASSW</sequence>
<dbReference type="Proteomes" id="UP001153334">
    <property type="component" value="Unassembled WGS sequence"/>
</dbReference>
<evidence type="ECO:0000313" key="2">
    <source>
        <dbReference type="Proteomes" id="UP001153334"/>
    </source>
</evidence>
<keyword evidence="2" id="KW-1185">Reference proteome</keyword>
<comment type="caution">
    <text evidence="1">The sequence shown here is derived from an EMBL/GenBank/DDBJ whole genome shotgun (WGS) entry which is preliminary data.</text>
</comment>
<reference evidence="1" key="1">
    <citation type="submission" date="2022-11" db="EMBL/GenBank/DDBJ databases">
        <title>Genome Sequence of Nemania bipapillata.</title>
        <authorList>
            <person name="Buettner E."/>
        </authorList>
    </citation>
    <scope>NUCLEOTIDE SEQUENCE</scope>
    <source>
        <strain evidence="1">CP14</strain>
    </source>
</reference>
<dbReference type="EMBL" id="JAPESX010003711">
    <property type="protein sequence ID" value="KAJ8104466.1"/>
    <property type="molecule type" value="Genomic_DNA"/>
</dbReference>
<gene>
    <name evidence="1" type="ORF">ONZ43_g7835</name>
</gene>